<proteinExistence type="predicted"/>
<feature type="region of interest" description="Disordered" evidence="1">
    <location>
        <begin position="1"/>
        <end position="43"/>
    </location>
</feature>
<organism evidence="3 4">
    <name type="scientific">Streptomyces laculatispora</name>
    <dbReference type="NCBI Taxonomy" id="887464"/>
    <lineage>
        <taxon>Bacteria</taxon>
        <taxon>Bacillati</taxon>
        <taxon>Actinomycetota</taxon>
        <taxon>Actinomycetes</taxon>
        <taxon>Kitasatosporales</taxon>
        <taxon>Streptomycetaceae</taxon>
        <taxon>Streptomyces</taxon>
    </lineage>
</organism>
<evidence type="ECO:0000256" key="2">
    <source>
        <dbReference type="SAM" id="Phobius"/>
    </source>
</evidence>
<keyword evidence="2" id="KW-1133">Transmembrane helix</keyword>
<protein>
    <recommendedName>
        <fullName evidence="5">LPXTG cell wall anchor domain-containing protein</fullName>
    </recommendedName>
</protein>
<dbReference type="Proteomes" id="UP001229952">
    <property type="component" value="Chromosome"/>
</dbReference>
<keyword evidence="2" id="KW-0472">Membrane</keyword>
<keyword evidence="4" id="KW-1185">Reference proteome</keyword>
<evidence type="ECO:0008006" key="5">
    <source>
        <dbReference type="Google" id="ProtNLM"/>
    </source>
</evidence>
<evidence type="ECO:0000313" key="4">
    <source>
        <dbReference type="Proteomes" id="UP001229952"/>
    </source>
</evidence>
<accession>A0ABY9IBW6</accession>
<feature type="transmembrane region" description="Helical" evidence="2">
    <location>
        <begin position="54"/>
        <end position="74"/>
    </location>
</feature>
<dbReference type="RefSeq" id="WP_306091614.1">
    <property type="nucleotide sequence ID" value="NZ_CP120992.1"/>
</dbReference>
<reference evidence="3 4" key="1">
    <citation type="submission" date="2023-03" db="EMBL/GenBank/DDBJ databases">
        <title>Isolation and description of six Streptomyces strains from soil environments, able to metabolize different microbial glucans.</title>
        <authorList>
            <person name="Widen T."/>
            <person name="Larsbrink J."/>
        </authorList>
    </citation>
    <scope>NUCLEOTIDE SEQUENCE [LARGE SCALE GENOMIC DNA]</scope>
    <source>
        <strain evidence="3 4">Mut2</strain>
    </source>
</reference>
<sequence>MGTSEPTWDPKKPFHIGGPHQDGGHAGPNASQHHERSPQPVVAADNWSDAEQELAVGSVLVLSGSALGVGGYLLRRKASVGADSFG</sequence>
<evidence type="ECO:0000256" key="1">
    <source>
        <dbReference type="SAM" id="MobiDB-lite"/>
    </source>
</evidence>
<name>A0ABY9IBW6_9ACTN</name>
<dbReference type="EMBL" id="CP120992">
    <property type="protein sequence ID" value="WLQ44290.1"/>
    <property type="molecule type" value="Genomic_DNA"/>
</dbReference>
<gene>
    <name evidence="3" type="ORF">P8A22_32905</name>
</gene>
<keyword evidence="2" id="KW-0812">Transmembrane</keyword>
<evidence type="ECO:0000313" key="3">
    <source>
        <dbReference type="EMBL" id="WLQ44290.1"/>
    </source>
</evidence>